<feature type="domain" description="Major facilitator superfamily (MFS) profile" evidence="7">
    <location>
        <begin position="7"/>
        <end position="393"/>
    </location>
</feature>
<keyword evidence="2" id="KW-0813">Transport</keyword>
<keyword evidence="4 6" id="KW-1133">Transmembrane helix</keyword>
<dbReference type="SUPFAM" id="SSF103473">
    <property type="entry name" value="MFS general substrate transporter"/>
    <property type="match status" value="1"/>
</dbReference>
<dbReference type="Gene3D" id="1.20.1250.20">
    <property type="entry name" value="MFS general substrate transporter like domains"/>
    <property type="match status" value="2"/>
</dbReference>
<comment type="subcellular location">
    <subcellularLocation>
        <location evidence="1">Cell membrane</location>
        <topology evidence="1">Multi-pass membrane protein</topology>
    </subcellularLocation>
</comment>
<protein>
    <recommendedName>
        <fullName evidence="7">Major facilitator superfamily (MFS) profile domain-containing protein</fullName>
    </recommendedName>
</protein>
<feature type="transmembrane region" description="Helical" evidence="6">
    <location>
        <begin position="43"/>
        <end position="64"/>
    </location>
</feature>
<gene>
    <name evidence="8" type="ORF">Tpal_1130</name>
</gene>
<evidence type="ECO:0000313" key="9">
    <source>
        <dbReference type="Proteomes" id="UP000242754"/>
    </source>
</evidence>
<name>A0A143YFH7_9LACT</name>
<sequence length="416" mass="44394">MTEKKDNRWLVMLGTVIVMMGLGTIYTWSLYNHPLVERFGWDLNSVAATFSIMSFALAFSTLFSSKVQEKIGLRRLLIFAGITLGAGLIISSQVSSLWLLYIFAGVMVGAADGLAYMTTLSNAIKWFPERKGLISGVSVGSYGLGSLLFKYINGSVLKSVGVSQAFLFWGLIVMVMIVGGSLLVKEAKITNKAQSITVNDTAQKNYSVKEMLRTKESYLLFVVLFTACMSGLFVIGIVADIGVSMAGLSAASAASAVALVAIFNTLGRIILGTLSDRFGRLKVVSVALSATAIAVLILSYAKLNYGLYFGSVAVIAFSFGGNITIFPTVVAEFFGLKNSSQNYGIVYQGFGLGALSASFVSSILGGFEPTFKLIAILSIISAVIALKLQAPSLKQASGKDWSIKALDPEKRALHAN</sequence>
<feature type="transmembrane region" description="Helical" evidence="6">
    <location>
        <begin position="373"/>
        <end position="390"/>
    </location>
</feature>
<evidence type="ECO:0000259" key="7">
    <source>
        <dbReference type="PROSITE" id="PS50850"/>
    </source>
</evidence>
<dbReference type="RefSeq" id="WP_087032397.1">
    <property type="nucleotide sequence ID" value="NZ_FJNE01000003.1"/>
</dbReference>
<dbReference type="GO" id="GO:0005886">
    <property type="term" value="C:plasma membrane"/>
    <property type="evidence" value="ECO:0007669"/>
    <property type="project" value="UniProtKB-SubCell"/>
</dbReference>
<dbReference type="InterPro" id="IPR050327">
    <property type="entry name" value="Proton-linked_MCT"/>
</dbReference>
<dbReference type="InterPro" id="IPR020846">
    <property type="entry name" value="MFS_dom"/>
</dbReference>
<feature type="transmembrane region" description="Helical" evidence="6">
    <location>
        <begin position="9"/>
        <end position="31"/>
    </location>
</feature>
<keyword evidence="9" id="KW-1185">Reference proteome</keyword>
<dbReference type="Pfam" id="PF07690">
    <property type="entry name" value="MFS_1"/>
    <property type="match status" value="1"/>
</dbReference>
<feature type="transmembrane region" description="Helical" evidence="6">
    <location>
        <begin position="132"/>
        <end position="152"/>
    </location>
</feature>
<feature type="transmembrane region" description="Helical" evidence="6">
    <location>
        <begin position="98"/>
        <end position="120"/>
    </location>
</feature>
<accession>A0A143YFH7</accession>
<feature type="transmembrane region" description="Helical" evidence="6">
    <location>
        <begin position="245"/>
        <end position="271"/>
    </location>
</feature>
<proteinExistence type="predicted"/>
<organism evidence="8 9">
    <name type="scientific">Trichococcus palustris</name>
    <dbReference type="NCBI Taxonomy" id="140314"/>
    <lineage>
        <taxon>Bacteria</taxon>
        <taxon>Bacillati</taxon>
        <taxon>Bacillota</taxon>
        <taxon>Bacilli</taxon>
        <taxon>Lactobacillales</taxon>
        <taxon>Carnobacteriaceae</taxon>
        <taxon>Trichococcus</taxon>
    </lineage>
</organism>
<feature type="transmembrane region" description="Helical" evidence="6">
    <location>
        <begin position="283"/>
        <end position="301"/>
    </location>
</feature>
<dbReference type="FunFam" id="1.20.1250.20:FF:000194">
    <property type="entry name" value="Inner membrane protein yhjX"/>
    <property type="match status" value="1"/>
</dbReference>
<dbReference type="PANTHER" id="PTHR11360:SF317">
    <property type="entry name" value="MAJOR FACILITATOR SUPERFAMILY (MFS) PROFILE DOMAIN-CONTAINING PROTEIN-RELATED"/>
    <property type="match status" value="1"/>
</dbReference>
<dbReference type="InterPro" id="IPR036259">
    <property type="entry name" value="MFS_trans_sf"/>
</dbReference>
<dbReference type="OrthoDB" id="9793415at2"/>
<feature type="transmembrane region" description="Helical" evidence="6">
    <location>
        <begin position="345"/>
        <end position="367"/>
    </location>
</feature>
<evidence type="ECO:0000256" key="4">
    <source>
        <dbReference type="ARBA" id="ARBA00022989"/>
    </source>
</evidence>
<evidence type="ECO:0000256" key="5">
    <source>
        <dbReference type="ARBA" id="ARBA00023136"/>
    </source>
</evidence>
<evidence type="ECO:0000313" key="8">
    <source>
        <dbReference type="EMBL" id="CZQ89407.1"/>
    </source>
</evidence>
<feature type="transmembrane region" description="Helical" evidence="6">
    <location>
        <begin position="164"/>
        <end position="184"/>
    </location>
</feature>
<dbReference type="CDD" id="cd17353">
    <property type="entry name" value="MFS_OFA_like"/>
    <property type="match status" value="1"/>
</dbReference>
<dbReference type="PROSITE" id="PS50850">
    <property type="entry name" value="MFS"/>
    <property type="match status" value="1"/>
</dbReference>
<dbReference type="Proteomes" id="UP000242754">
    <property type="component" value="Unassembled WGS sequence"/>
</dbReference>
<dbReference type="FunFam" id="1.20.1250.20:FF:000166">
    <property type="entry name" value="Inner membrane protein YhjX"/>
    <property type="match status" value="1"/>
</dbReference>
<dbReference type="STRING" id="140314.SAMN04488076_1242"/>
<keyword evidence="5 6" id="KW-0472">Membrane</keyword>
<keyword evidence="3 6" id="KW-0812">Transmembrane</keyword>
<evidence type="ECO:0000256" key="2">
    <source>
        <dbReference type="ARBA" id="ARBA00022448"/>
    </source>
</evidence>
<feature type="transmembrane region" description="Helical" evidence="6">
    <location>
        <begin position="307"/>
        <end position="333"/>
    </location>
</feature>
<feature type="transmembrane region" description="Helical" evidence="6">
    <location>
        <begin position="218"/>
        <end position="239"/>
    </location>
</feature>
<dbReference type="PANTHER" id="PTHR11360">
    <property type="entry name" value="MONOCARBOXYLATE TRANSPORTER"/>
    <property type="match status" value="1"/>
</dbReference>
<evidence type="ECO:0000256" key="6">
    <source>
        <dbReference type="SAM" id="Phobius"/>
    </source>
</evidence>
<dbReference type="InterPro" id="IPR011701">
    <property type="entry name" value="MFS"/>
</dbReference>
<dbReference type="GO" id="GO:0022857">
    <property type="term" value="F:transmembrane transporter activity"/>
    <property type="evidence" value="ECO:0007669"/>
    <property type="project" value="InterPro"/>
</dbReference>
<evidence type="ECO:0000256" key="1">
    <source>
        <dbReference type="ARBA" id="ARBA00004651"/>
    </source>
</evidence>
<dbReference type="AlphaFoldDB" id="A0A143YFH7"/>
<feature type="transmembrane region" description="Helical" evidence="6">
    <location>
        <begin position="76"/>
        <end position="92"/>
    </location>
</feature>
<dbReference type="EMBL" id="FJNE01000003">
    <property type="protein sequence ID" value="CZQ89407.1"/>
    <property type="molecule type" value="Genomic_DNA"/>
</dbReference>
<evidence type="ECO:0000256" key="3">
    <source>
        <dbReference type="ARBA" id="ARBA00022692"/>
    </source>
</evidence>
<reference evidence="8 9" key="1">
    <citation type="submission" date="2016-02" db="EMBL/GenBank/DDBJ databases">
        <authorList>
            <person name="Wen L."/>
            <person name="He K."/>
            <person name="Yang H."/>
        </authorList>
    </citation>
    <scope>NUCLEOTIDE SEQUENCE [LARGE SCALE GENOMIC DNA]</scope>
    <source>
        <strain evidence="8">Trichococcus palustris</strain>
    </source>
</reference>